<evidence type="ECO:0000313" key="1">
    <source>
        <dbReference type="EMBL" id="MBR0655304.1"/>
    </source>
</evidence>
<dbReference type="Proteomes" id="UP001196068">
    <property type="component" value="Unassembled WGS sequence"/>
</dbReference>
<dbReference type="AlphaFoldDB" id="A0AAF1KKJ0"/>
<name>A0AAF1KKJ0_9PROT</name>
<dbReference type="RefSeq" id="WP_211874142.1">
    <property type="nucleotide sequence ID" value="NZ_JAAEDH010000009.1"/>
</dbReference>
<evidence type="ECO:0000313" key="2">
    <source>
        <dbReference type="Proteomes" id="UP001196068"/>
    </source>
</evidence>
<comment type="caution">
    <text evidence="1">The sequence shown here is derived from an EMBL/GenBank/DDBJ whole genome shotgun (WGS) entry which is preliminary data.</text>
</comment>
<reference evidence="1" key="2">
    <citation type="journal article" date="2021" name="Syst. Appl. Microbiol.">
        <title>Roseomonas hellenica sp. nov., isolated from roots of wild-growing Alkanna tinctoria.</title>
        <authorList>
            <person name="Rat A."/>
            <person name="Naranjo H.D."/>
            <person name="Lebbe L."/>
            <person name="Cnockaert M."/>
            <person name="Krigas N."/>
            <person name="Grigoriadou K."/>
            <person name="Maloupa E."/>
            <person name="Willems A."/>
        </authorList>
    </citation>
    <scope>NUCLEOTIDE SEQUENCE</scope>
    <source>
        <strain evidence="1">LMG 28251</strain>
    </source>
</reference>
<reference evidence="1" key="1">
    <citation type="submission" date="2020-01" db="EMBL/GenBank/DDBJ databases">
        <authorList>
            <person name="Rat A."/>
        </authorList>
    </citation>
    <scope>NUCLEOTIDE SEQUENCE</scope>
    <source>
        <strain evidence="1">LMG 28251</strain>
    </source>
</reference>
<keyword evidence="2" id="KW-1185">Reference proteome</keyword>
<protein>
    <submittedName>
        <fullName evidence="1">Uncharacterized protein</fullName>
    </submittedName>
</protein>
<gene>
    <name evidence="1" type="ORF">GXW79_09435</name>
</gene>
<accession>A0AAF1KKJ0</accession>
<organism evidence="1 2">
    <name type="scientific">Plastoroseomonas arctica</name>
    <dbReference type="NCBI Taxonomy" id="1509237"/>
    <lineage>
        <taxon>Bacteria</taxon>
        <taxon>Pseudomonadati</taxon>
        <taxon>Pseudomonadota</taxon>
        <taxon>Alphaproteobacteria</taxon>
        <taxon>Acetobacterales</taxon>
        <taxon>Acetobacteraceae</taxon>
        <taxon>Plastoroseomonas</taxon>
    </lineage>
</organism>
<proteinExistence type="predicted"/>
<dbReference type="EMBL" id="JAAEDH010000009">
    <property type="protein sequence ID" value="MBR0655304.1"/>
    <property type="molecule type" value="Genomic_DNA"/>
</dbReference>
<sequence length="63" mass="6879">MITDDRMGEMNFPQTPILSFLFNGSRAQAGAAFAGQCDLTTSAKYSKMKEWGLGKFVSPAFLP</sequence>